<dbReference type="PANTHER" id="PTHR15081">
    <property type="entry name" value="NUCLEAR AUTOANTIGENIC SPERM PROTEIN NASP -RELATED"/>
    <property type="match status" value="1"/>
</dbReference>
<dbReference type="AlphaFoldDB" id="A0A0F7SRD7"/>
<keyword evidence="5" id="KW-0539">Nucleus</keyword>
<feature type="compositionally biased region" description="Basic and acidic residues" evidence="8">
    <location>
        <begin position="422"/>
        <end position="437"/>
    </location>
</feature>
<reference evidence="10" key="1">
    <citation type="submission" date="2014-08" db="EMBL/GenBank/DDBJ databases">
        <authorList>
            <person name="Sharma Rahul"/>
            <person name="Thines Marco"/>
        </authorList>
    </citation>
    <scope>NUCLEOTIDE SEQUENCE</scope>
</reference>
<dbReference type="InterPro" id="IPR019544">
    <property type="entry name" value="Tetratricopeptide_SHNi-TPR_dom"/>
</dbReference>
<dbReference type="Gene3D" id="1.25.40.10">
    <property type="entry name" value="Tetratricopeptide repeat domain"/>
    <property type="match status" value="1"/>
</dbReference>
<feature type="region of interest" description="Disordered" evidence="8">
    <location>
        <begin position="384"/>
        <end position="437"/>
    </location>
</feature>
<feature type="region of interest" description="Disordered" evidence="8">
    <location>
        <begin position="136"/>
        <end position="173"/>
    </location>
</feature>
<sequence length="437" mass="46298">MSSTDSSTQKDLLQANIDLGNKAFVLRKWDEAADAFTTALEICASIYGDFSAESADLLLSYGKALLEIATAQNQVMRQEAGANGGEDGGSDDDQDEVEEEALQIAASTASNVNNHFDFREETQDVISTTIPIISATSSSSSSGAADTVIGGTALSNDSATKPSGEPEEEDPEDDFNAAWDVLDSARALFQKKEGGLARLQEAECYLTLGDVSLETENFAQAVEDFQSALALKSPILPNSSRHISEAHLKLAVALEFASMLEDHQARALGHVELSKASLLERRAELESGVSGFEVGPEESIKGKGKEGKILAEDVVKDRVEKLSEEERKAETKEIDELLEDLDLKIEDLRMAPLPKTNLAGLLPTSSSTSTSTFNAFGGPFSSSVSAETSVSASQVNDLSSMVKKRKTAAAASSSSSPATGKRKADSEGSGGEKKAKI</sequence>
<accession>A0A0F7SRD7</accession>
<dbReference type="PANTHER" id="PTHR15081:SF1">
    <property type="entry name" value="NUCLEAR AUTOANTIGENIC SPERM PROTEIN"/>
    <property type="match status" value="1"/>
</dbReference>
<dbReference type="InterPro" id="IPR011990">
    <property type="entry name" value="TPR-like_helical_dom_sf"/>
</dbReference>
<name>A0A0F7SRD7_PHARH</name>
<dbReference type="SMART" id="SM00028">
    <property type="entry name" value="TPR"/>
    <property type="match status" value="2"/>
</dbReference>
<feature type="compositionally biased region" description="Low complexity" evidence="8">
    <location>
        <begin position="384"/>
        <end position="393"/>
    </location>
</feature>
<feature type="compositionally biased region" description="Low complexity" evidence="8">
    <location>
        <begin position="408"/>
        <end position="418"/>
    </location>
</feature>
<keyword evidence="3" id="KW-0677">Repeat</keyword>
<evidence type="ECO:0000256" key="2">
    <source>
        <dbReference type="ARBA" id="ARBA00008402"/>
    </source>
</evidence>
<dbReference type="Pfam" id="PF10516">
    <property type="entry name" value="SHNi-TPR"/>
    <property type="match status" value="1"/>
</dbReference>
<evidence type="ECO:0000256" key="1">
    <source>
        <dbReference type="ARBA" id="ARBA00004123"/>
    </source>
</evidence>
<feature type="coiled-coil region" evidence="7">
    <location>
        <begin position="312"/>
        <end position="340"/>
    </location>
</feature>
<feature type="repeat" description="TPR" evidence="6">
    <location>
        <begin position="202"/>
        <end position="235"/>
    </location>
</feature>
<evidence type="ECO:0000256" key="6">
    <source>
        <dbReference type="PROSITE-ProRule" id="PRU00339"/>
    </source>
</evidence>
<evidence type="ECO:0000256" key="5">
    <source>
        <dbReference type="ARBA" id="ARBA00023242"/>
    </source>
</evidence>
<keyword evidence="4 6" id="KW-0802">TPR repeat</keyword>
<dbReference type="InterPro" id="IPR019734">
    <property type="entry name" value="TPR_rpt"/>
</dbReference>
<dbReference type="InterPro" id="IPR051730">
    <property type="entry name" value="NASP-like"/>
</dbReference>
<dbReference type="SUPFAM" id="SSF48452">
    <property type="entry name" value="TPR-like"/>
    <property type="match status" value="1"/>
</dbReference>
<evidence type="ECO:0000313" key="10">
    <source>
        <dbReference type="EMBL" id="CED83065.1"/>
    </source>
</evidence>
<protein>
    <submittedName>
        <fullName evidence="10">Cell cycle-regulated histone H1-binding protein</fullName>
    </submittedName>
</protein>
<dbReference type="GO" id="GO:0034080">
    <property type="term" value="P:CENP-A containing chromatin assembly"/>
    <property type="evidence" value="ECO:0007669"/>
    <property type="project" value="TreeGrafter"/>
</dbReference>
<comment type="subcellular location">
    <subcellularLocation>
        <location evidence="1">Nucleus</location>
    </subcellularLocation>
</comment>
<keyword evidence="7" id="KW-0175">Coiled coil</keyword>
<comment type="similarity">
    <text evidence="2">Belongs to the NASP family.</text>
</comment>
<dbReference type="GO" id="GO:0042393">
    <property type="term" value="F:histone binding"/>
    <property type="evidence" value="ECO:0007669"/>
    <property type="project" value="TreeGrafter"/>
</dbReference>
<dbReference type="EMBL" id="LN483142">
    <property type="protein sequence ID" value="CED83065.1"/>
    <property type="molecule type" value="Genomic_DNA"/>
</dbReference>
<evidence type="ECO:0000256" key="3">
    <source>
        <dbReference type="ARBA" id="ARBA00022737"/>
    </source>
</evidence>
<evidence type="ECO:0000256" key="8">
    <source>
        <dbReference type="SAM" id="MobiDB-lite"/>
    </source>
</evidence>
<dbReference type="GO" id="GO:0006335">
    <property type="term" value="P:DNA replication-dependent chromatin assembly"/>
    <property type="evidence" value="ECO:0007669"/>
    <property type="project" value="TreeGrafter"/>
</dbReference>
<evidence type="ECO:0000256" key="4">
    <source>
        <dbReference type="ARBA" id="ARBA00022803"/>
    </source>
</evidence>
<dbReference type="PROSITE" id="PS50005">
    <property type="entry name" value="TPR"/>
    <property type="match status" value="1"/>
</dbReference>
<feature type="domain" description="Tetratricopeptide SHNi-TPR" evidence="9">
    <location>
        <begin position="202"/>
        <end position="237"/>
    </location>
</feature>
<organism evidence="10">
    <name type="scientific">Phaffia rhodozyma</name>
    <name type="common">Yeast</name>
    <name type="synonym">Xanthophyllomyces dendrorhous</name>
    <dbReference type="NCBI Taxonomy" id="264483"/>
    <lineage>
        <taxon>Eukaryota</taxon>
        <taxon>Fungi</taxon>
        <taxon>Dikarya</taxon>
        <taxon>Basidiomycota</taxon>
        <taxon>Agaricomycotina</taxon>
        <taxon>Tremellomycetes</taxon>
        <taxon>Cystofilobasidiales</taxon>
        <taxon>Mrakiaceae</taxon>
        <taxon>Phaffia</taxon>
    </lineage>
</organism>
<proteinExistence type="inferred from homology"/>
<evidence type="ECO:0000256" key="7">
    <source>
        <dbReference type="SAM" id="Coils"/>
    </source>
</evidence>
<dbReference type="GO" id="GO:0005654">
    <property type="term" value="C:nucleoplasm"/>
    <property type="evidence" value="ECO:0007669"/>
    <property type="project" value="TreeGrafter"/>
</dbReference>
<evidence type="ECO:0000259" key="9">
    <source>
        <dbReference type="Pfam" id="PF10516"/>
    </source>
</evidence>